<dbReference type="SMART" id="SM00015">
    <property type="entry name" value="IQ"/>
    <property type="match status" value="2"/>
</dbReference>
<dbReference type="EMBL" id="VCAZ01000289">
    <property type="protein sequence ID" value="TTU28032.1"/>
    <property type="molecule type" value="Genomic_DNA"/>
</dbReference>
<keyword evidence="14" id="KW-0966">Cell projection</keyword>
<feature type="compositionally biased region" description="Polar residues" evidence="18">
    <location>
        <begin position="304"/>
        <end position="313"/>
    </location>
</feature>
<feature type="region of interest" description="Disordered" evidence="18">
    <location>
        <begin position="52"/>
        <end position="76"/>
    </location>
</feature>
<feature type="compositionally biased region" description="Basic and acidic residues" evidence="18">
    <location>
        <begin position="618"/>
        <end position="628"/>
    </location>
</feature>
<keyword evidence="5" id="KW-0723">Serine/threonine-protein kinase</keyword>
<comment type="catalytic activity">
    <reaction evidence="16">
        <text>L-seryl-[protein] + ATP = O-phospho-L-seryl-[protein] + ADP + H(+)</text>
        <dbReference type="Rhea" id="RHEA:17989"/>
        <dbReference type="Rhea" id="RHEA-COMP:9863"/>
        <dbReference type="Rhea" id="RHEA-COMP:11604"/>
        <dbReference type="ChEBI" id="CHEBI:15378"/>
        <dbReference type="ChEBI" id="CHEBI:29999"/>
        <dbReference type="ChEBI" id="CHEBI:30616"/>
        <dbReference type="ChEBI" id="CHEBI:83421"/>
        <dbReference type="ChEBI" id="CHEBI:456216"/>
        <dbReference type="EC" id="2.7.11.1"/>
    </reaction>
</comment>
<feature type="compositionally biased region" description="Basic and acidic residues" evidence="18">
    <location>
        <begin position="408"/>
        <end position="431"/>
    </location>
</feature>
<evidence type="ECO:0000256" key="18">
    <source>
        <dbReference type="SAM" id="MobiDB-lite"/>
    </source>
</evidence>
<accession>A0A556VV22</accession>
<dbReference type="Gene3D" id="6.20.240.20">
    <property type="match status" value="1"/>
</dbReference>
<dbReference type="Gene3D" id="1.20.58.530">
    <property type="match status" value="1"/>
</dbReference>
<dbReference type="Pfam" id="PF00063">
    <property type="entry name" value="Myosin_head"/>
    <property type="match status" value="1"/>
</dbReference>
<keyword evidence="8" id="KW-0547">Nucleotide-binding</keyword>
<feature type="compositionally biased region" description="Acidic residues" evidence="18">
    <location>
        <begin position="468"/>
        <end position="479"/>
    </location>
</feature>
<evidence type="ECO:0000256" key="5">
    <source>
        <dbReference type="ARBA" id="ARBA00022527"/>
    </source>
</evidence>
<dbReference type="Gene3D" id="1.20.5.190">
    <property type="match status" value="1"/>
</dbReference>
<dbReference type="GO" id="GO:0030832">
    <property type="term" value="P:regulation of actin filament length"/>
    <property type="evidence" value="ECO:0007669"/>
    <property type="project" value="TreeGrafter"/>
</dbReference>
<dbReference type="GO" id="GO:0007605">
    <property type="term" value="P:sensory perception of sound"/>
    <property type="evidence" value="ECO:0007669"/>
    <property type="project" value="TreeGrafter"/>
</dbReference>
<evidence type="ECO:0000256" key="6">
    <source>
        <dbReference type="ARBA" id="ARBA00022679"/>
    </source>
</evidence>
<feature type="compositionally biased region" description="Polar residues" evidence="18">
    <location>
        <begin position="629"/>
        <end position="640"/>
    </location>
</feature>
<evidence type="ECO:0000256" key="1">
    <source>
        <dbReference type="ARBA" id="ARBA00004245"/>
    </source>
</evidence>
<evidence type="ECO:0000256" key="7">
    <source>
        <dbReference type="ARBA" id="ARBA00022737"/>
    </source>
</evidence>
<organism evidence="20 21">
    <name type="scientific">Bagarius yarrelli</name>
    <name type="common">Goonch</name>
    <name type="synonym">Bagrus yarrelli</name>
    <dbReference type="NCBI Taxonomy" id="175774"/>
    <lineage>
        <taxon>Eukaryota</taxon>
        <taxon>Metazoa</taxon>
        <taxon>Chordata</taxon>
        <taxon>Craniata</taxon>
        <taxon>Vertebrata</taxon>
        <taxon>Euteleostomi</taxon>
        <taxon>Actinopterygii</taxon>
        <taxon>Neopterygii</taxon>
        <taxon>Teleostei</taxon>
        <taxon>Ostariophysi</taxon>
        <taxon>Siluriformes</taxon>
        <taxon>Sisoridae</taxon>
        <taxon>Sisorinae</taxon>
        <taxon>Bagarius</taxon>
    </lineage>
</organism>
<sequence>MSVYSIDQVIYSASGFLAKNRDTLSADIVLLLRSSENELVCKLVNNPLTKTGSLAQTKGKKTEPEQPGTCESSPQRPVNTLKYSLMDLLSKMVAGQPHFVRCIKPNNERQDHLFDREKVQDQLRYTGILETARIRREGYSHRILFANFNQRYHMLAFAVSEEPSVSPEACTAILEKLKLENWVMGKTKVFLKYYHVEQLNLMLSKTLNGIVKAQACIRCWLVAKSYRKTREKRTQSAVILQSVYRGYLARKKYKVMLAEKDAAKESENNEEKSPESPDEPEATLPGSGEESNEATTEEADTNTNPQSDLPSNPTEEEKPAEEEQMAEGNQNDGAEKQDEQGEEEKTGTDESSGTQEEPDQEKTADESSPNQEELEQERTEEEPSNTQEDPEQEKTAEESSNTQEDPEQEKTKEESRNTQEDPEQEKTKEEPNTNQEEPEQKKNEEEPSTNQEEPEQGKTEVEPSTNLEEPEQEKTEEEPSTNQEEPEQGKTEVEPGTNPEEPEQEKSEEEPSSIQEEPEKETFESTELTSEEKNRHEEGPDEEKKEEENTFESLSKHINSVSQDFLMLQQKLNQIIMAHQINPTSNGMFTRGQLLNISQGVDQQLPAPIAETQQTRLSRRDTRPKTSEDSTYYNDIQQSLQDDRRKSRKQSPKLLDDDDQYYQSLNDNKSTDKTPENPETAESEIPASNTPNSPEQNETSSEEIEEDNPYDYRKLLRKTSIRGRLMEQS</sequence>
<feature type="compositionally biased region" description="Acidic residues" evidence="18">
    <location>
        <begin position="372"/>
        <end position="391"/>
    </location>
</feature>
<feature type="region of interest" description="Disordered" evidence="18">
    <location>
        <begin position="605"/>
        <end position="729"/>
    </location>
</feature>
<dbReference type="EC" id="2.7.11.1" evidence="3"/>
<evidence type="ECO:0000256" key="15">
    <source>
        <dbReference type="ARBA" id="ARBA00047899"/>
    </source>
</evidence>
<dbReference type="AlphaFoldDB" id="A0A556VV22"/>
<reference evidence="20 21" key="1">
    <citation type="journal article" date="2019" name="Genome Biol. Evol.">
        <title>Whole-Genome Sequencing of the Giant Devil Catfish, Bagarius yarrelli.</title>
        <authorList>
            <person name="Jiang W."/>
            <person name="Lv Y."/>
            <person name="Cheng L."/>
            <person name="Yang K."/>
            <person name="Chao B."/>
            <person name="Wang X."/>
            <person name="Li Y."/>
            <person name="Pan X."/>
            <person name="You X."/>
            <person name="Zhang Y."/>
            <person name="Yang J."/>
            <person name="Li J."/>
            <person name="Zhang X."/>
            <person name="Liu S."/>
            <person name="Sun C."/>
            <person name="Yang J."/>
            <person name="Shi Q."/>
        </authorList>
    </citation>
    <scope>NUCLEOTIDE SEQUENCE [LARGE SCALE GENOMIC DNA]</scope>
    <source>
        <strain evidence="20">JWS20170419001</strain>
        <tissue evidence="20">Muscle</tissue>
    </source>
</reference>
<dbReference type="GO" id="GO:0051491">
    <property type="term" value="P:positive regulation of filopodium assembly"/>
    <property type="evidence" value="ECO:0007669"/>
    <property type="project" value="TreeGrafter"/>
</dbReference>
<gene>
    <name evidence="20" type="ORF">Baya_15852</name>
</gene>
<evidence type="ECO:0000256" key="13">
    <source>
        <dbReference type="ARBA" id="ARBA00023212"/>
    </source>
</evidence>
<dbReference type="Pfam" id="PF00612">
    <property type="entry name" value="IQ"/>
    <property type="match status" value="1"/>
</dbReference>
<name>A0A556VV22_BAGYA</name>
<dbReference type="GO" id="GO:0032426">
    <property type="term" value="C:stereocilium tip"/>
    <property type="evidence" value="ECO:0007669"/>
    <property type="project" value="TreeGrafter"/>
</dbReference>
<keyword evidence="6" id="KW-0808">Transferase</keyword>
<comment type="subcellular location">
    <subcellularLocation>
        <location evidence="2">Cell projection</location>
    </subcellularLocation>
    <subcellularLocation>
        <location evidence="1">Cytoplasm</location>
        <location evidence="1">Cytoskeleton</location>
    </subcellularLocation>
</comment>
<feature type="compositionally biased region" description="Basic and acidic residues" evidence="18">
    <location>
        <begin position="333"/>
        <end position="348"/>
    </location>
</feature>
<evidence type="ECO:0000256" key="4">
    <source>
        <dbReference type="ARBA" id="ARBA00022490"/>
    </source>
</evidence>
<protein>
    <recommendedName>
        <fullName evidence="3">non-specific serine/threonine protein kinase</fullName>
        <ecNumber evidence="3">2.7.11.1</ecNumber>
    </recommendedName>
</protein>
<feature type="region of interest" description="Disordered" evidence="18">
    <location>
        <begin position="261"/>
        <end position="556"/>
    </location>
</feature>
<keyword evidence="12" id="KW-0505">Motor protein</keyword>
<dbReference type="PROSITE" id="PS51456">
    <property type="entry name" value="MYOSIN_MOTOR"/>
    <property type="match status" value="1"/>
</dbReference>
<feature type="compositionally biased region" description="Acidic residues" evidence="18">
    <location>
        <begin position="290"/>
        <end position="300"/>
    </location>
</feature>
<dbReference type="SUPFAM" id="SSF52540">
    <property type="entry name" value="P-loop containing nucleoside triphosphate hydrolases"/>
    <property type="match status" value="1"/>
</dbReference>
<dbReference type="Proteomes" id="UP000319801">
    <property type="component" value="Unassembled WGS sequence"/>
</dbReference>
<keyword evidence="9" id="KW-0418">Kinase</keyword>
<evidence type="ECO:0000256" key="3">
    <source>
        <dbReference type="ARBA" id="ARBA00012513"/>
    </source>
</evidence>
<feature type="compositionally biased region" description="Basic and acidic residues" evidence="18">
    <location>
        <begin position="261"/>
        <end position="275"/>
    </location>
</feature>
<dbReference type="GO" id="GO:0032433">
    <property type="term" value="C:filopodium tip"/>
    <property type="evidence" value="ECO:0007669"/>
    <property type="project" value="TreeGrafter"/>
</dbReference>
<dbReference type="InterPro" id="IPR052409">
    <property type="entry name" value="Myosin-III_kinase_activity"/>
</dbReference>
<dbReference type="GO" id="GO:0000146">
    <property type="term" value="F:microfilament motor activity"/>
    <property type="evidence" value="ECO:0007669"/>
    <property type="project" value="TreeGrafter"/>
</dbReference>
<feature type="compositionally biased region" description="Acidic residues" evidence="18">
    <location>
        <begin position="700"/>
        <end position="709"/>
    </location>
</feature>
<dbReference type="GO" id="GO:0001917">
    <property type="term" value="C:photoreceptor inner segment"/>
    <property type="evidence" value="ECO:0007669"/>
    <property type="project" value="TreeGrafter"/>
</dbReference>
<keyword evidence="4" id="KW-0963">Cytoplasm</keyword>
<dbReference type="GO" id="GO:0003779">
    <property type="term" value="F:actin binding"/>
    <property type="evidence" value="ECO:0007669"/>
    <property type="project" value="UniProtKB-KW"/>
</dbReference>
<evidence type="ECO:0000256" key="17">
    <source>
        <dbReference type="PROSITE-ProRule" id="PRU00782"/>
    </source>
</evidence>
<keyword evidence="10" id="KW-0067">ATP-binding</keyword>
<dbReference type="InterPro" id="IPR000048">
    <property type="entry name" value="IQ_motif_EF-hand-BS"/>
</dbReference>
<evidence type="ECO:0000256" key="10">
    <source>
        <dbReference type="ARBA" id="ARBA00022840"/>
    </source>
</evidence>
<evidence type="ECO:0000256" key="14">
    <source>
        <dbReference type="ARBA" id="ARBA00023273"/>
    </source>
</evidence>
<evidence type="ECO:0000259" key="19">
    <source>
        <dbReference type="PROSITE" id="PS51456"/>
    </source>
</evidence>
<dbReference type="CDD" id="cd23767">
    <property type="entry name" value="IQCD"/>
    <property type="match status" value="1"/>
</dbReference>
<keyword evidence="7" id="KW-0677">Repeat</keyword>
<dbReference type="InterPro" id="IPR001609">
    <property type="entry name" value="Myosin_head_motor_dom-like"/>
</dbReference>
<dbReference type="PROSITE" id="PS50096">
    <property type="entry name" value="IQ"/>
    <property type="match status" value="1"/>
</dbReference>
<evidence type="ECO:0000256" key="9">
    <source>
        <dbReference type="ARBA" id="ARBA00022777"/>
    </source>
</evidence>
<evidence type="ECO:0000313" key="20">
    <source>
        <dbReference type="EMBL" id="TTU28032.1"/>
    </source>
</evidence>
<comment type="similarity">
    <text evidence="17">Belongs to the TRAFAC class myosin-kinesin ATPase superfamily. Myosin family.</text>
</comment>
<dbReference type="OrthoDB" id="8957941at2759"/>
<keyword evidence="21" id="KW-1185">Reference proteome</keyword>
<evidence type="ECO:0000256" key="2">
    <source>
        <dbReference type="ARBA" id="ARBA00004316"/>
    </source>
</evidence>
<comment type="catalytic activity">
    <reaction evidence="15">
        <text>L-threonyl-[protein] + ATP = O-phospho-L-threonyl-[protein] + ADP + H(+)</text>
        <dbReference type="Rhea" id="RHEA:46608"/>
        <dbReference type="Rhea" id="RHEA-COMP:11060"/>
        <dbReference type="Rhea" id="RHEA-COMP:11605"/>
        <dbReference type="ChEBI" id="CHEBI:15378"/>
        <dbReference type="ChEBI" id="CHEBI:30013"/>
        <dbReference type="ChEBI" id="CHEBI:30616"/>
        <dbReference type="ChEBI" id="CHEBI:61977"/>
        <dbReference type="ChEBI" id="CHEBI:456216"/>
        <dbReference type="EC" id="2.7.11.1"/>
    </reaction>
</comment>
<dbReference type="GO" id="GO:0048731">
    <property type="term" value="P:system development"/>
    <property type="evidence" value="ECO:0007669"/>
    <property type="project" value="UniProtKB-ARBA"/>
</dbReference>
<feature type="domain" description="Myosin motor" evidence="19">
    <location>
        <begin position="1"/>
        <end position="204"/>
    </location>
</feature>
<dbReference type="SMART" id="SM00242">
    <property type="entry name" value="MYSc"/>
    <property type="match status" value="1"/>
</dbReference>
<comment type="caution">
    <text evidence="17">Lacks conserved residue(s) required for the propagation of feature annotation.</text>
</comment>
<dbReference type="PANTHER" id="PTHR46256">
    <property type="entry name" value="AGAP011099-PA"/>
    <property type="match status" value="1"/>
</dbReference>
<evidence type="ECO:0000313" key="21">
    <source>
        <dbReference type="Proteomes" id="UP000319801"/>
    </source>
</evidence>
<keyword evidence="11 17" id="KW-0518">Myosin</keyword>
<comment type="caution">
    <text evidence="20">The sequence shown here is derived from an EMBL/GenBank/DDBJ whole genome shotgun (WGS) entry which is preliminary data.</text>
</comment>
<dbReference type="InterPro" id="IPR027417">
    <property type="entry name" value="P-loop_NTPase"/>
</dbReference>
<feature type="compositionally biased region" description="Acidic residues" evidence="18">
    <location>
        <begin position="500"/>
        <end position="519"/>
    </location>
</feature>
<dbReference type="GO" id="GO:0016459">
    <property type="term" value="C:myosin complex"/>
    <property type="evidence" value="ECO:0007669"/>
    <property type="project" value="UniProtKB-KW"/>
</dbReference>
<dbReference type="Gene3D" id="1.20.120.720">
    <property type="entry name" value="Myosin VI head, motor domain, U50 subdomain"/>
    <property type="match status" value="1"/>
</dbReference>
<keyword evidence="17" id="KW-0009">Actin-binding</keyword>
<proteinExistence type="inferred from homology"/>
<evidence type="ECO:0000256" key="11">
    <source>
        <dbReference type="ARBA" id="ARBA00023123"/>
    </source>
</evidence>
<keyword evidence="13" id="KW-0206">Cytoskeleton</keyword>
<dbReference type="GO" id="GO:0004674">
    <property type="term" value="F:protein serine/threonine kinase activity"/>
    <property type="evidence" value="ECO:0007669"/>
    <property type="project" value="UniProtKB-KW"/>
</dbReference>
<evidence type="ECO:0000256" key="8">
    <source>
        <dbReference type="ARBA" id="ARBA00022741"/>
    </source>
</evidence>
<feature type="compositionally biased region" description="Basic and acidic residues" evidence="18">
    <location>
        <begin position="530"/>
        <end position="548"/>
    </location>
</feature>
<evidence type="ECO:0000256" key="16">
    <source>
        <dbReference type="ARBA" id="ARBA00048679"/>
    </source>
</evidence>
<dbReference type="PANTHER" id="PTHR46256:SF4">
    <property type="entry name" value="MYOSIN-IIIA"/>
    <property type="match status" value="1"/>
</dbReference>
<feature type="region of interest" description="Actin-binding" evidence="17">
    <location>
        <begin position="85"/>
        <end position="107"/>
    </location>
</feature>
<dbReference type="GO" id="GO:0005524">
    <property type="term" value="F:ATP binding"/>
    <property type="evidence" value="ECO:0007669"/>
    <property type="project" value="UniProtKB-KW"/>
</dbReference>
<dbReference type="InterPro" id="IPR036961">
    <property type="entry name" value="Kinesin_motor_dom_sf"/>
</dbReference>
<dbReference type="Gene3D" id="3.40.850.10">
    <property type="entry name" value="Kinesin motor domain"/>
    <property type="match status" value="1"/>
</dbReference>
<evidence type="ECO:0000256" key="12">
    <source>
        <dbReference type="ARBA" id="ARBA00023175"/>
    </source>
</evidence>